<proteinExistence type="predicted"/>
<dbReference type="EMBL" id="KZ679262">
    <property type="protein sequence ID" value="PTB40858.1"/>
    <property type="molecule type" value="Genomic_DNA"/>
</dbReference>
<evidence type="ECO:0000313" key="3">
    <source>
        <dbReference type="Proteomes" id="UP000240493"/>
    </source>
</evidence>
<name>A0A2T3Z7S9_TRIA4</name>
<evidence type="ECO:0000256" key="1">
    <source>
        <dbReference type="SAM" id="SignalP"/>
    </source>
</evidence>
<feature type="signal peptide" evidence="1">
    <location>
        <begin position="1"/>
        <end position="27"/>
    </location>
</feature>
<organism evidence="2 3">
    <name type="scientific">Trichoderma asperellum (strain ATCC 204424 / CBS 433.97 / NBRC 101777)</name>
    <dbReference type="NCBI Taxonomy" id="1042311"/>
    <lineage>
        <taxon>Eukaryota</taxon>
        <taxon>Fungi</taxon>
        <taxon>Dikarya</taxon>
        <taxon>Ascomycota</taxon>
        <taxon>Pezizomycotina</taxon>
        <taxon>Sordariomycetes</taxon>
        <taxon>Hypocreomycetidae</taxon>
        <taxon>Hypocreales</taxon>
        <taxon>Hypocreaceae</taxon>
        <taxon>Trichoderma</taxon>
    </lineage>
</organism>
<gene>
    <name evidence="2" type="ORF">M441DRAFT_69280</name>
</gene>
<evidence type="ECO:0000313" key="2">
    <source>
        <dbReference type="EMBL" id="PTB40858.1"/>
    </source>
</evidence>
<protein>
    <recommendedName>
        <fullName evidence="4">Secreted protein</fullName>
    </recommendedName>
</protein>
<accession>A0A2T3Z7S9</accession>
<dbReference type="Proteomes" id="UP000240493">
    <property type="component" value="Unassembled WGS sequence"/>
</dbReference>
<keyword evidence="3" id="KW-1185">Reference proteome</keyword>
<feature type="chain" id="PRO_5015619745" description="Secreted protein" evidence="1">
    <location>
        <begin position="28"/>
        <end position="102"/>
    </location>
</feature>
<reference evidence="2 3" key="1">
    <citation type="submission" date="2016-07" db="EMBL/GenBank/DDBJ databases">
        <title>Multiple horizontal gene transfer events from other fungi enriched the ability of initially mycotrophic Trichoderma (Ascomycota) to feed on dead plant biomass.</title>
        <authorList>
            <consortium name="DOE Joint Genome Institute"/>
            <person name="Aerts A."/>
            <person name="Atanasova L."/>
            <person name="Chenthamara K."/>
            <person name="Zhang J."/>
            <person name="Grujic M."/>
            <person name="Henrissat B."/>
            <person name="Kuo A."/>
            <person name="Salamov A."/>
            <person name="Lipzen A."/>
            <person name="Labutti K."/>
            <person name="Barry K."/>
            <person name="Miao Y."/>
            <person name="Rahimi M.J."/>
            <person name="Shen Q."/>
            <person name="Grigoriev I.V."/>
            <person name="Kubicek C.P."/>
            <person name="Druzhinina I.S."/>
        </authorList>
    </citation>
    <scope>NUCLEOTIDE SEQUENCE [LARGE SCALE GENOMIC DNA]</scope>
    <source>
        <strain evidence="2 3">CBS 433.97</strain>
    </source>
</reference>
<dbReference type="AlphaFoldDB" id="A0A2T3Z7S9"/>
<evidence type="ECO:0008006" key="4">
    <source>
        <dbReference type="Google" id="ProtNLM"/>
    </source>
</evidence>
<sequence>MPKLHRPKHSLARNVFFFVLLLQKSSMVCWLSSQLQGTSNAHHSRPAPMSFSSNKLFFFGHLLHAHGNAFALPPRFCLSSSSQLIMHIPARALDCISARLVQ</sequence>
<keyword evidence="1" id="KW-0732">Signal</keyword>